<dbReference type="InterPro" id="IPR043129">
    <property type="entry name" value="ATPase_NBD"/>
</dbReference>
<protein>
    <submittedName>
        <fullName evidence="5">Xylulokinase</fullName>
    </submittedName>
</protein>
<dbReference type="OrthoDB" id="9805576at2"/>
<dbReference type="InterPro" id="IPR018485">
    <property type="entry name" value="FGGY_C"/>
</dbReference>
<dbReference type="InterPro" id="IPR050406">
    <property type="entry name" value="FGGY_Carb_Kinase"/>
</dbReference>
<dbReference type="Pfam" id="PF02782">
    <property type="entry name" value="FGGY_C"/>
    <property type="match status" value="1"/>
</dbReference>
<gene>
    <name evidence="5" type="ORF">SIAM614_29741</name>
</gene>
<evidence type="ECO:0000256" key="3">
    <source>
        <dbReference type="ARBA" id="ARBA00022777"/>
    </source>
</evidence>
<dbReference type="eggNOG" id="COG1070">
    <property type="taxonomic scope" value="Bacteria"/>
</dbReference>
<organism evidence="5">
    <name type="scientific">Roseibium aggregatum (strain ATCC 25650 / DSM 13394 / JCM 20685 / NBRC 16684 / NCIMB 2208 / IAM 12614 / B1)</name>
    <name type="common">Stappia aggregata</name>
    <dbReference type="NCBI Taxonomy" id="384765"/>
    <lineage>
        <taxon>Bacteria</taxon>
        <taxon>Pseudomonadati</taxon>
        <taxon>Pseudomonadota</taxon>
        <taxon>Alphaproteobacteria</taxon>
        <taxon>Hyphomicrobiales</taxon>
        <taxon>Stappiaceae</taxon>
        <taxon>Roseibium</taxon>
    </lineage>
</organism>
<dbReference type="SUPFAM" id="SSF53067">
    <property type="entry name" value="Actin-like ATPase domain"/>
    <property type="match status" value="1"/>
</dbReference>
<dbReference type="Proteomes" id="UP000004848">
    <property type="component" value="Unassembled WGS sequence"/>
</dbReference>
<feature type="domain" description="Carbohydrate kinase FGGY C-terminal" evidence="4">
    <location>
        <begin position="54"/>
        <end position="243"/>
    </location>
</feature>
<evidence type="ECO:0000256" key="1">
    <source>
        <dbReference type="ARBA" id="ARBA00009156"/>
    </source>
</evidence>
<evidence type="ECO:0000259" key="4">
    <source>
        <dbReference type="Pfam" id="PF02782"/>
    </source>
</evidence>
<accession>A0P1S0</accession>
<comment type="caution">
    <text evidence="5">The sequence shown here is derived from an EMBL/GenBank/DDBJ whole genome shotgun (WGS) entry which is preliminary data.</text>
</comment>
<dbReference type="RefSeq" id="WP_006939174.1">
    <property type="nucleotide sequence ID" value="NZ_AAUW01000024.1"/>
</dbReference>
<reference evidence="5" key="1">
    <citation type="submission" date="2006-05" db="EMBL/GenBank/DDBJ databases">
        <authorList>
            <person name="King G."/>
            <person name="Ferriera S."/>
            <person name="Johnson J."/>
            <person name="Kravitz S."/>
            <person name="Beeson K."/>
            <person name="Sutton G."/>
            <person name="Rogers Y.-H."/>
            <person name="Friedman R."/>
            <person name="Frazier M."/>
            <person name="Venter J.C."/>
        </authorList>
    </citation>
    <scope>NUCLEOTIDE SEQUENCE [LARGE SCALE GENOMIC DNA]</scope>
    <source>
        <strain evidence="5">IAM 12614</strain>
    </source>
</reference>
<sequence length="291" mass="30620">MKSTTCSAKAASHTTDKNLQQSRLAPGTLLIAGGGDQQCAGIGAGVTQSGIGSVTLGTAGVVICSFDEPPFDANGDIPAEIHAYPGKYICEGLQNTAGAALKWLRNLVQDAAQGGEVEYRLFNDMAAKVDPGTGGLLFLPYLAGASAPQWNGSATGTYHGLTQGHGIGAMSRAIMEGVAYQNALILKKFETIGRELTEIRLTGGGAKSPLWSQIQADIYGRPVKRLKEDEAGLLGSAILAAFGAGLFQSIDQGVGSMVRTLETYEPKHESETVYAEGLQRFSLLYDSLYRN</sequence>
<dbReference type="GO" id="GO:0005975">
    <property type="term" value="P:carbohydrate metabolic process"/>
    <property type="evidence" value="ECO:0007669"/>
    <property type="project" value="InterPro"/>
</dbReference>
<dbReference type="EMBL" id="AAUW01000024">
    <property type="protein sequence ID" value="EAV40996.1"/>
    <property type="molecule type" value="Genomic_DNA"/>
</dbReference>
<dbReference type="Gene3D" id="3.30.420.40">
    <property type="match status" value="1"/>
</dbReference>
<keyword evidence="2" id="KW-0808">Transferase</keyword>
<keyword evidence="3 5" id="KW-0418">Kinase</keyword>
<proteinExistence type="inferred from homology"/>
<dbReference type="PANTHER" id="PTHR43095:SF5">
    <property type="entry name" value="XYLULOSE KINASE"/>
    <property type="match status" value="1"/>
</dbReference>
<dbReference type="PANTHER" id="PTHR43095">
    <property type="entry name" value="SUGAR KINASE"/>
    <property type="match status" value="1"/>
</dbReference>
<name>A0P1S0_ROSAI</name>
<evidence type="ECO:0000313" key="5">
    <source>
        <dbReference type="EMBL" id="EAV40996.1"/>
    </source>
</evidence>
<comment type="similarity">
    <text evidence="1">Belongs to the FGGY kinase family.</text>
</comment>
<dbReference type="AlphaFoldDB" id="A0P1S0"/>
<dbReference type="GO" id="GO:0016301">
    <property type="term" value="F:kinase activity"/>
    <property type="evidence" value="ECO:0007669"/>
    <property type="project" value="UniProtKB-KW"/>
</dbReference>
<evidence type="ECO:0000256" key="2">
    <source>
        <dbReference type="ARBA" id="ARBA00022679"/>
    </source>
</evidence>
<dbReference type="GeneID" id="68849382"/>